<comment type="catalytic activity">
    <reaction evidence="7">
        <text>diphosphate + H2O = 2 phosphate + H(+)</text>
        <dbReference type="Rhea" id="RHEA:24576"/>
        <dbReference type="ChEBI" id="CHEBI:15377"/>
        <dbReference type="ChEBI" id="CHEBI:15378"/>
        <dbReference type="ChEBI" id="CHEBI:33019"/>
        <dbReference type="ChEBI" id="CHEBI:43474"/>
        <dbReference type="EC" id="3.6.1.1"/>
    </reaction>
</comment>
<dbReference type="SMART" id="SM01131">
    <property type="entry name" value="DHHA2"/>
    <property type="match status" value="1"/>
</dbReference>
<dbReference type="GO" id="GO:0046872">
    <property type="term" value="F:metal ion binding"/>
    <property type="evidence" value="ECO:0007669"/>
    <property type="project" value="UniProtKB-KW"/>
</dbReference>
<evidence type="ECO:0000259" key="8">
    <source>
        <dbReference type="SMART" id="SM01131"/>
    </source>
</evidence>
<dbReference type="NCBIfam" id="NF003877">
    <property type="entry name" value="PRK05427.1"/>
    <property type="match status" value="1"/>
</dbReference>
<accession>A0A2U3KDK3</accession>
<dbReference type="FunFam" id="3.90.1640.10:FF:000001">
    <property type="entry name" value="Probable manganese-dependent inorganic pyrophosphatase"/>
    <property type="match status" value="1"/>
</dbReference>
<keyword evidence="4 9" id="KW-0378">Hydrolase</keyword>
<dbReference type="SUPFAM" id="SSF64182">
    <property type="entry name" value="DHH phosphoesterases"/>
    <property type="match status" value="1"/>
</dbReference>
<dbReference type="AlphaFoldDB" id="A0A2U3KDK3"/>
<protein>
    <recommendedName>
        <fullName evidence="2">inorganic diphosphatase</fullName>
        <ecNumber evidence="2">3.6.1.1</ecNumber>
    </recommendedName>
    <alternativeName>
        <fullName evidence="6">Pyrophosphate phospho-hydrolase</fullName>
    </alternativeName>
</protein>
<evidence type="ECO:0000256" key="1">
    <source>
        <dbReference type="ARBA" id="ARBA00001936"/>
    </source>
</evidence>
<keyword evidence="3" id="KW-0479">Metal-binding</keyword>
<dbReference type="Proteomes" id="UP000238916">
    <property type="component" value="Unassembled WGS sequence"/>
</dbReference>
<dbReference type="InterPro" id="IPR001667">
    <property type="entry name" value="DDH_dom"/>
</dbReference>
<dbReference type="InterPro" id="IPR004097">
    <property type="entry name" value="DHHA2"/>
</dbReference>
<evidence type="ECO:0000313" key="9">
    <source>
        <dbReference type="EMBL" id="SPF37754.1"/>
    </source>
</evidence>
<dbReference type="Gene3D" id="3.90.1640.10">
    <property type="entry name" value="inorganic pyrophosphatase (n-terminal core)"/>
    <property type="match status" value="1"/>
</dbReference>
<feature type="domain" description="DHHA2" evidence="8">
    <location>
        <begin position="197"/>
        <end position="323"/>
    </location>
</feature>
<dbReference type="InterPro" id="IPR038763">
    <property type="entry name" value="DHH_sf"/>
</dbReference>
<dbReference type="EC" id="3.6.1.1" evidence="2"/>
<gene>
    <name evidence="9" type="primary">ppaC</name>
    <name evidence="9" type="ORF">SBF1_1870014</name>
</gene>
<dbReference type="EMBL" id="OMOF01000098">
    <property type="protein sequence ID" value="SPF37754.1"/>
    <property type="molecule type" value="Genomic_DNA"/>
</dbReference>
<evidence type="ECO:0000256" key="6">
    <source>
        <dbReference type="ARBA" id="ARBA00032535"/>
    </source>
</evidence>
<organism evidence="9">
    <name type="scientific">Candidatus Desulfosporosinus infrequens</name>
    <dbReference type="NCBI Taxonomy" id="2043169"/>
    <lineage>
        <taxon>Bacteria</taxon>
        <taxon>Bacillati</taxon>
        <taxon>Bacillota</taxon>
        <taxon>Clostridia</taxon>
        <taxon>Eubacteriales</taxon>
        <taxon>Desulfitobacteriaceae</taxon>
        <taxon>Desulfosporosinus</taxon>
    </lineage>
</organism>
<comment type="cofactor">
    <cofactor evidence="1">
        <name>Mn(2+)</name>
        <dbReference type="ChEBI" id="CHEBI:29035"/>
    </cofactor>
</comment>
<evidence type="ECO:0000256" key="4">
    <source>
        <dbReference type="ARBA" id="ARBA00022801"/>
    </source>
</evidence>
<evidence type="ECO:0000256" key="7">
    <source>
        <dbReference type="ARBA" id="ARBA00047820"/>
    </source>
</evidence>
<keyword evidence="5" id="KW-0464">Manganese</keyword>
<sequence>MVISKFRKKKGLGVIMSDKIYVVGHKSPDTDSVCSAIALAKLKELMGETNVVPCSAGKLNKETEYVLNFYGVAIPEVLESVEAKQKLILVDHNEYGQAVAGADQATLVQIVDHHKVGGFQTAEPLYVRIEPVGSTCTIVAQCFKEKGFTPDKAIAGILLAAILSDTVIFKSPTCTELDKTVAAELAAIAGVEPMAWGIGMFQASSSLADRSNQSMIEEDLKAFTMGPHKVGVGQVSLMGLAGFEDVRASLTAAIEAHRVAQEMRYLCLMITDILTDATELIVTGDNPEEVAKAFGKELVKGSVDLPGVLSRKKQVVPQMTTYFSA</sequence>
<dbReference type="InterPro" id="IPR038222">
    <property type="entry name" value="DHHA2_dom_sf"/>
</dbReference>
<evidence type="ECO:0000256" key="2">
    <source>
        <dbReference type="ARBA" id="ARBA00012146"/>
    </source>
</evidence>
<dbReference type="Pfam" id="PF01368">
    <property type="entry name" value="DHH"/>
    <property type="match status" value="1"/>
</dbReference>
<dbReference type="Gene3D" id="3.10.310.20">
    <property type="entry name" value="DHHA2 domain"/>
    <property type="match status" value="1"/>
</dbReference>
<name>A0A2U3KDK3_9FIRM</name>
<dbReference type="PANTHER" id="PTHR12112">
    <property type="entry name" value="BNIP - RELATED"/>
    <property type="match status" value="1"/>
</dbReference>
<dbReference type="GO" id="GO:0005737">
    <property type="term" value="C:cytoplasm"/>
    <property type="evidence" value="ECO:0007669"/>
    <property type="project" value="InterPro"/>
</dbReference>
<evidence type="ECO:0000256" key="5">
    <source>
        <dbReference type="ARBA" id="ARBA00023211"/>
    </source>
</evidence>
<dbReference type="GO" id="GO:0004427">
    <property type="term" value="F:inorganic diphosphate phosphatase activity"/>
    <property type="evidence" value="ECO:0007669"/>
    <property type="project" value="UniProtKB-EC"/>
</dbReference>
<reference evidence="9" key="1">
    <citation type="submission" date="2018-02" db="EMBL/GenBank/DDBJ databases">
        <authorList>
            <person name="Cohen D.B."/>
            <person name="Kent A.D."/>
        </authorList>
    </citation>
    <scope>NUCLEOTIDE SEQUENCE [LARGE SCALE GENOMIC DNA]</scope>
    <source>
        <strain evidence="9">Peat soil MAG SbF1</strain>
    </source>
</reference>
<dbReference type="Pfam" id="PF02833">
    <property type="entry name" value="DHHA2"/>
    <property type="match status" value="1"/>
</dbReference>
<proteinExistence type="predicted"/>
<dbReference type="PANTHER" id="PTHR12112:SF22">
    <property type="entry name" value="MANGANESE-DEPENDENT INORGANIC PYROPHOSPHATASE-RELATED"/>
    <property type="match status" value="1"/>
</dbReference>
<evidence type="ECO:0000256" key="3">
    <source>
        <dbReference type="ARBA" id="ARBA00022723"/>
    </source>
</evidence>